<evidence type="ECO:0000259" key="1">
    <source>
        <dbReference type="SMART" id="SM00849"/>
    </source>
</evidence>
<dbReference type="AlphaFoldDB" id="A0A9D1F217"/>
<dbReference type="PANTHER" id="PTHR42951">
    <property type="entry name" value="METALLO-BETA-LACTAMASE DOMAIN-CONTAINING"/>
    <property type="match status" value="1"/>
</dbReference>
<reference evidence="2" key="2">
    <citation type="journal article" date="2021" name="PeerJ">
        <title>Extensive microbial diversity within the chicken gut microbiome revealed by metagenomics and culture.</title>
        <authorList>
            <person name="Gilroy R."/>
            <person name="Ravi A."/>
            <person name="Getino M."/>
            <person name="Pursley I."/>
            <person name="Horton D.L."/>
            <person name="Alikhan N.F."/>
            <person name="Baker D."/>
            <person name="Gharbi K."/>
            <person name="Hall N."/>
            <person name="Watson M."/>
            <person name="Adriaenssens E.M."/>
            <person name="Foster-Nyarko E."/>
            <person name="Jarju S."/>
            <person name="Secka A."/>
            <person name="Antonio M."/>
            <person name="Oren A."/>
            <person name="Chaudhuri R.R."/>
            <person name="La Ragione R."/>
            <person name="Hildebrand F."/>
            <person name="Pallen M.J."/>
        </authorList>
    </citation>
    <scope>NUCLEOTIDE SEQUENCE</scope>
    <source>
        <strain evidence="2">CHK178-757</strain>
    </source>
</reference>
<evidence type="ECO:0000313" key="2">
    <source>
        <dbReference type="EMBL" id="HIS46084.1"/>
    </source>
</evidence>
<proteinExistence type="predicted"/>
<sequence length="287" mass="32143">MSEMKDYYTIKKMNGYYRIGCAEKSFGYLITGKDKAALIDTGSGFGDLKSAIRQVTDLPLYIINTHGHGDHTGGNAQFDEKIWIHSSDMDLCRQHCSYAMRKESVERAKHSKNYETGEVCNILPEDFDEEDYCTRGTGNLVPVKEGDIFALDGATLEIIFTPGHTQGEISVLYKEKNLMFTGDTTGSFVWLFDKDSTDIVTYIKTLEKMIELNAKEYIGAHSPRVMYLDDLLLYKHAAEEADYSKGEPFISFAGTETKPRVCAVGGYTLKDMFKPGFAAVVIGENDE</sequence>
<dbReference type="Pfam" id="PF00753">
    <property type="entry name" value="Lactamase_B"/>
    <property type="match status" value="1"/>
</dbReference>
<dbReference type="InterPro" id="IPR036866">
    <property type="entry name" value="RibonucZ/Hydroxyglut_hydro"/>
</dbReference>
<dbReference type="InterPro" id="IPR050855">
    <property type="entry name" value="NDM-1-like"/>
</dbReference>
<feature type="domain" description="Metallo-beta-lactamase" evidence="1">
    <location>
        <begin position="24"/>
        <end position="221"/>
    </location>
</feature>
<organism evidence="2 3">
    <name type="scientific">Candidatus Scybalocola faecigallinarum</name>
    <dbReference type="NCBI Taxonomy" id="2840941"/>
    <lineage>
        <taxon>Bacteria</taxon>
        <taxon>Bacillati</taxon>
        <taxon>Bacillota</taxon>
        <taxon>Clostridia</taxon>
        <taxon>Lachnospirales</taxon>
        <taxon>Lachnospiraceae</taxon>
        <taxon>Lachnospiraceae incertae sedis</taxon>
        <taxon>Candidatus Scybalocola (ex Gilroy et al. 2021)</taxon>
    </lineage>
</organism>
<dbReference type="Gene3D" id="3.60.15.10">
    <property type="entry name" value="Ribonuclease Z/Hydroxyacylglutathione hydrolase-like"/>
    <property type="match status" value="1"/>
</dbReference>
<comment type="caution">
    <text evidence="2">The sequence shown here is derived from an EMBL/GenBank/DDBJ whole genome shotgun (WGS) entry which is preliminary data.</text>
</comment>
<name>A0A9D1F217_9FIRM</name>
<dbReference type="SUPFAM" id="SSF56281">
    <property type="entry name" value="Metallo-hydrolase/oxidoreductase"/>
    <property type="match status" value="1"/>
</dbReference>
<reference evidence="2" key="1">
    <citation type="submission" date="2020-10" db="EMBL/GenBank/DDBJ databases">
        <authorList>
            <person name="Gilroy R."/>
        </authorList>
    </citation>
    <scope>NUCLEOTIDE SEQUENCE</scope>
    <source>
        <strain evidence="2">CHK178-757</strain>
    </source>
</reference>
<accession>A0A9D1F217</accession>
<dbReference type="PANTHER" id="PTHR42951:SF22">
    <property type="entry name" value="METALLO BETA-LACTAMASE SUPERFAMILY LIPOPROTEIN"/>
    <property type="match status" value="1"/>
</dbReference>
<dbReference type="SMART" id="SM00849">
    <property type="entry name" value="Lactamase_B"/>
    <property type="match status" value="1"/>
</dbReference>
<dbReference type="EMBL" id="DVIT01000004">
    <property type="protein sequence ID" value="HIS46084.1"/>
    <property type="molecule type" value="Genomic_DNA"/>
</dbReference>
<evidence type="ECO:0000313" key="3">
    <source>
        <dbReference type="Proteomes" id="UP000823927"/>
    </source>
</evidence>
<gene>
    <name evidence="2" type="ORF">IAB46_00745</name>
</gene>
<dbReference type="InterPro" id="IPR001279">
    <property type="entry name" value="Metallo-B-lactamas"/>
</dbReference>
<protein>
    <submittedName>
        <fullName evidence="2">MBL fold metallo-hydrolase</fullName>
    </submittedName>
</protein>
<dbReference type="Proteomes" id="UP000823927">
    <property type="component" value="Unassembled WGS sequence"/>
</dbReference>